<sequence>MMTATLIKFEQIGKNYAQQAAVTDFSLNVKRGEIFVLVGASGSGKTTIIRMINGLVKPTTGSIYFDGRKIETYNLRTLRFQIGYVLQQIALFPNMSVAQNVALIPSMKRTDKSKINRLVDQLLTDVNLEPHVYRNRMPDELSGGEKQRVGILRAFAAQPKVVLMDEPFSALDPISRTQLQKLVLTIHRKLRSTIIFVTHDMDEALKLGDRIGVMRSGSLLQVGTPQEIVQHPNDPFVRQLFEKSMSHDVYAVYLNKLDVLGYLQPMPDQYKGPELAQEQTVREAFTAFVSADQLAIRTKDHHLQLLTREKLYQFVSDYRNH</sequence>
<dbReference type="EMBL" id="CP002391">
    <property type="protein sequence ID" value="EEQ67057.1"/>
    <property type="molecule type" value="Genomic_DNA"/>
</dbReference>
<dbReference type="Pfam" id="PF00005">
    <property type="entry name" value="ABC_tran"/>
    <property type="match status" value="1"/>
</dbReference>
<reference evidence="6 7" key="1">
    <citation type="submission" date="2010-12" db="EMBL/GenBank/DDBJ databases">
        <title>The Genome Sequence of Lactobacillus paracasei subsp. paracasei strain 8700:2.</title>
        <authorList>
            <consortium name="The Broad Institute Genome Sequencing Platform"/>
            <person name="Ward D."/>
            <person name="Earl A."/>
            <person name="Feldgarden M."/>
            <person name="Young S.K."/>
            <person name="Gargeya S."/>
            <person name="Zeng Q."/>
            <person name="Alvarado L."/>
            <person name="Berlin A."/>
            <person name="Bochicchio J."/>
            <person name="Chapman S.B."/>
            <person name="Chen Z."/>
            <person name="Freedman E."/>
            <person name="Gellesch M."/>
            <person name="Goldberg J."/>
            <person name="Griggs A."/>
            <person name="Gujja S."/>
            <person name="Heilman E."/>
            <person name="Heiman D."/>
            <person name="Howarth C."/>
            <person name="Mehta T."/>
            <person name="Neiman D."/>
            <person name="Pearson M."/>
            <person name="Roberts A."/>
            <person name="Saif S."/>
            <person name="Shea T."/>
            <person name="Shenoy N."/>
            <person name="Sisk P."/>
            <person name="Stolte C."/>
            <person name="Sykes S."/>
            <person name="White J."/>
            <person name="Yandava C."/>
            <person name="Saulnier D."/>
            <person name="Haas B."/>
            <person name="Nusbaum C."/>
            <person name="Birren B."/>
        </authorList>
    </citation>
    <scope>NUCLEOTIDE SEQUENCE [LARGE SCALE GENOMIC DNA]</scope>
    <source>
        <strain evidence="6 7">8700:2</strain>
    </source>
</reference>
<dbReference type="GO" id="GO:0016887">
    <property type="term" value="F:ATP hydrolysis activity"/>
    <property type="evidence" value="ECO:0007669"/>
    <property type="project" value="InterPro"/>
</dbReference>
<evidence type="ECO:0000313" key="7">
    <source>
        <dbReference type="Proteomes" id="UP000015927"/>
    </source>
</evidence>
<evidence type="ECO:0000313" key="6">
    <source>
        <dbReference type="EMBL" id="EEQ67057.1"/>
    </source>
</evidence>
<dbReference type="RefSeq" id="WP_003563220.1">
    <property type="nucleotide sequence ID" value="NC_022112.1"/>
</dbReference>
<evidence type="ECO:0000256" key="4">
    <source>
        <dbReference type="ARBA" id="ARBA00066388"/>
    </source>
</evidence>
<dbReference type="AlphaFoldDB" id="A0A826HN07"/>
<keyword evidence="1" id="KW-0813">Transport</keyword>
<dbReference type="KEGG" id="lpi:LBPG_02506"/>
<dbReference type="GO" id="GO:0005524">
    <property type="term" value="F:ATP binding"/>
    <property type="evidence" value="ECO:0007669"/>
    <property type="project" value="UniProtKB-KW"/>
</dbReference>
<organism evidence="6 7">
    <name type="scientific">Lacticaseibacillus paracasei subsp. paracasei 8700:2</name>
    <dbReference type="NCBI Taxonomy" id="537973"/>
    <lineage>
        <taxon>Bacteria</taxon>
        <taxon>Bacillati</taxon>
        <taxon>Bacillota</taxon>
        <taxon>Bacilli</taxon>
        <taxon>Lactobacillales</taxon>
        <taxon>Lactobacillaceae</taxon>
        <taxon>Lacticaseibacillus</taxon>
    </lineage>
</organism>
<evidence type="ECO:0000256" key="1">
    <source>
        <dbReference type="ARBA" id="ARBA00022448"/>
    </source>
</evidence>
<dbReference type="InterPro" id="IPR051921">
    <property type="entry name" value="ABC_osmolyte_uptake_ATP-bind"/>
</dbReference>
<dbReference type="GO" id="GO:0015418">
    <property type="term" value="F:ABC-type quaternary ammonium compound transporting activity"/>
    <property type="evidence" value="ECO:0007669"/>
    <property type="project" value="UniProtKB-EC"/>
</dbReference>
<proteinExistence type="predicted"/>
<name>A0A826HN07_LACPA</name>
<feature type="domain" description="ABC transporter" evidence="5">
    <location>
        <begin position="7"/>
        <end position="241"/>
    </location>
</feature>
<gene>
    <name evidence="6" type="ORF">LBPG_02506</name>
</gene>
<dbReference type="PANTHER" id="PTHR43869:SF1">
    <property type="entry name" value="GLYCINE BETAINE_PROLINE BETAINE TRANSPORT SYSTEM ATP-BINDING PROTEIN PROV"/>
    <property type="match status" value="1"/>
</dbReference>
<dbReference type="SMART" id="SM00382">
    <property type="entry name" value="AAA"/>
    <property type="match status" value="1"/>
</dbReference>
<dbReference type="FunFam" id="3.40.50.300:FF:000425">
    <property type="entry name" value="Probable ABC transporter, ATP-binding subunit"/>
    <property type="match status" value="1"/>
</dbReference>
<keyword evidence="2" id="KW-0547">Nucleotide-binding</keyword>
<dbReference type="SUPFAM" id="SSF52540">
    <property type="entry name" value="P-loop containing nucleoside triphosphate hydrolases"/>
    <property type="match status" value="1"/>
</dbReference>
<dbReference type="GeneID" id="57089084"/>
<dbReference type="PANTHER" id="PTHR43869">
    <property type="entry name" value="GLYCINE BETAINE/PROLINE BETAINE TRANSPORT SYSTEM ATP-BINDING PROTEIN PROV"/>
    <property type="match status" value="1"/>
</dbReference>
<accession>A0A826HN07</accession>
<dbReference type="EC" id="7.6.2.9" evidence="4"/>
<dbReference type="PROSITE" id="PS00211">
    <property type="entry name" value="ABC_TRANSPORTER_1"/>
    <property type="match status" value="1"/>
</dbReference>
<dbReference type="Proteomes" id="UP000015927">
    <property type="component" value="Chromosome"/>
</dbReference>
<dbReference type="InterPro" id="IPR017871">
    <property type="entry name" value="ABC_transporter-like_CS"/>
</dbReference>
<dbReference type="InterPro" id="IPR003593">
    <property type="entry name" value="AAA+_ATPase"/>
</dbReference>
<dbReference type="Gene3D" id="3.40.50.300">
    <property type="entry name" value="P-loop containing nucleotide triphosphate hydrolases"/>
    <property type="match status" value="1"/>
</dbReference>
<dbReference type="PROSITE" id="PS50893">
    <property type="entry name" value="ABC_TRANSPORTER_2"/>
    <property type="match status" value="1"/>
</dbReference>
<evidence type="ECO:0000259" key="5">
    <source>
        <dbReference type="PROSITE" id="PS50893"/>
    </source>
</evidence>
<evidence type="ECO:0000256" key="2">
    <source>
        <dbReference type="ARBA" id="ARBA00022741"/>
    </source>
</evidence>
<dbReference type="InterPro" id="IPR003439">
    <property type="entry name" value="ABC_transporter-like_ATP-bd"/>
</dbReference>
<protein>
    <recommendedName>
        <fullName evidence="4">ABC-type quaternary amine transporter</fullName>
        <ecNumber evidence="4">7.6.2.9</ecNumber>
    </recommendedName>
</protein>
<evidence type="ECO:0000256" key="3">
    <source>
        <dbReference type="ARBA" id="ARBA00022840"/>
    </source>
</evidence>
<keyword evidence="3 6" id="KW-0067">ATP-binding</keyword>
<dbReference type="InterPro" id="IPR027417">
    <property type="entry name" value="P-loop_NTPase"/>
</dbReference>